<reference evidence="1" key="1">
    <citation type="submission" date="2021-07" db="EMBL/GenBank/DDBJ databases">
        <authorList>
            <person name="Fernandez M."/>
            <person name="Pereira P."/>
            <person name="Torres Tejerizo G.A."/>
            <person name="Gonzalez P."/>
            <person name="Agostini E."/>
        </authorList>
    </citation>
    <scope>NUCLEOTIDE SEQUENCE</scope>
    <source>
        <strain evidence="1">SFC 500-1A</strain>
    </source>
</reference>
<sequence length="127" mass="14673">MNTLEQPTLATEAIRAFFTLQCCWLNSEEIYLEQGCLHCGSAATYLIYFTHAPIQKLMLDFIQKYNCHNSKKSDLLDLLDFEQNYNDFLQVLESAVNSYARQYQNHACHLAFESVESIFEREAAIAC</sequence>
<gene>
    <name evidence="1" type="ORF">KW868_08225</name>
</gene>
<dbReference type="RefSeq" id="WP_004717594.1">
    <property type="nucleotide sequence ID" value="NZ_BKVV01000026.1"/>
</dbReference>
<dbReference type="AlphaFoldDB" id="A0A6A1RWZ0"/>
<dbReference type="EMBL" id="JAHWXT010000002">
    <property type="protein sequence ID" value="MCF0264447.1"/>
    <property type="molecule type" value="Genomic_DNA"/>
</dbReference>
<dbReference type="Proteomes" id="UP000887320">
    <property type="component" value="Unassembled WGS sequence"/>
</dbReference>
<accession>A0A6A1RWZ0</accession>
<proteinExistence type="predicted"/>
<organism evidence="1 2">
    <name type="scientific">Acinetobacter guillouiae</name>
    <name type="common">Acinetobacter genomosp. 11</name>
    <dbReference type="NCBI Taxonomy" id="106649"/>
    <lineage>
        <taxon>Bacteria</taxon>
        <taxon>Pseudomonadati</taxon>
        <taxon>Pseudomonadota</taxon>
        <taxon>Gammaproteobacteria</taxon>
        <taxon>Moraxellales</taxon>
        <taxon>Moraxellaceae</taxon>
        <taxon>Acinetobacter</taxon>
    </lineage>
</organism>
<evidence type="ECO:0000313" key="2">
    <source>
        <dbReference type="Proteomes" id="UP000887320"/>
    </source>
</evidence>
<evidence type="ECO:0000313" key="1">
    <source>
        <dbReference type="EMBL" id="MCF0264447.1"/>
    </source>
</evidence>
<name>A0A6A1RWZ0_ACIGI</name>
<protein>
    <submittedName>
        <fullName evidence="1">Uncharacterized protein</fullName>
    </submittedName>
</protein>
<comment type="caution">
    <text evidence="1">The sequence shown here is derived from an EMBL/GenBank/DDBJ whole genome shotgun (WGS) entry which is preliminary data.</text>
</comment>